<evidence type="ECO:0000313" key="1">
    <source>
        <dbReference type="Proteomes" id="UP000887565"/>
    </source>
</evidence>
<reference evidence="2" key="1">
    <citation type="submission" date="2022-11" db="UniProtKB">
        <authorList>
            <consortium name="WormBaseParasite"/>
        </authorList>
    </citation>
    <scope>IDENTIFICATION</scope>
</reference>
<dbReference type="WBParaSite" id="nRc.2.0.1.t00223-RA">
    <property type="protein sequence ID" value="nRc.2.0.1.t00223-RA"/>
    <property type="gene ID" value="nRc.2.0.1.g00223"/>
</dbReference>
<protein>
    <submittedName>
        <fullName evidence="2">Uncharacterized protein</fullName>
    </submittedName>
</protein>
<dbReference type="AlphaFoldDB" id="A0A915HFP4"/>
<name>A0A915HFP4_ROMCU</name>
<evidence type="ECO:0000313" key="2">
    <source>
        <dbReference type="WBParaSite" id="nRc.2.0.1.t00223-RA"/>
    </source>
</evidence>
<proteinExistence type="predicted"/>
<dbReference type="Proteomes" id="UP000887565">
    <property type="component" value="Unplaced"/>
</dbReference>
<keyword evidence="1" id="KW-1185">Reference proteome</keyword>
<organism evidence="1 2">
    <name type="scientific">Romanomermis culicivorax</name>
    <name type="common">Nematode worm</name>
    <dbReference type="NCBI Taxonomy" id="13658"/>
    <lineage>
        <taxon>Eukaryota</taxon>
        <taxon>Metazoa</taxon>
        <taxon>Ecdysozoa</taxon>
        <taxon>Nematoda</taxon>
        <taxon>Enoplea</taxon>
        <taxon>Dorylaimia</taxon>
        <taxon>Mermithida</taxon>
        <taxon>Mermithoidea</taxon>
        <taxon>Mermithidae</taxon>
        <taxon>Romanomermis</taxon>
    </lineage>
</organism>
<sequence length="78" mass="9015">MYKPKPIVHFHNLYTAKLDVSVEESFINQAHDRHTESHHISLVTILINAASGYPNDRDQLGDLEQIDVIKTTLFQRFP</sequence>
<accession>A0A915HFP4</accession>